<dbReference type="RefSeq" id="WP_229843484.1">
    <property type="nucleotide sequence ID" value="NZ_BMVO01000007.1"/>
</dbReference>
<gene>
    <name evidence="1" type="ORF">GCM10010346_27370</name>
</gene>
<sequence length="138" mass="14843">MRTIPAMRTLRTEPVLVYDGDCAFCTTSANLAERWVRPRCAMTPWQFADLGALGVTRRRAEYEALWVTPTGAVHGGAQAVARLLLSAGRGWAVLGALLTLPPLSWAAHGVYRLVANNRGRLPGGSPACALPPDRRPPA</sequence>
<evidence type="ECO:0000313" key="2">
    <source>
        <dbReference type="Proteomes" id="UP000599437"/>
    </source>
</evidence>
<accession>A0ABQ3DMG1</accession>
<evidence type="ECO:0000313" key="1">
    <source>
        <dbReference type="EMBL" id="GHB03085.1"/>
    </source>
</evidence>
<dbReference type="InterPro" id="IPR007263">
    <property type="entry name" value="DCC1-like"/>
</dbReference>
<keyword evidence="2" id="KW-1185">Reference proteome</keyword>
<comment type="caution">
    <text evidence="1">The sequence shown here is derived from an EMBL/GenBank/DDBJ whole genome shotgun (WGS) entry which is preliminary data.</text>
</comment>
<protein>
    <recommendedName>
        <fullName evidence="3">Thiol-disulfide oxidoreductase</fullName>
    </recommendedName>
</protein>
<evidence type="ECO:0008006" key="3">
    <source>
        <dbReference type="Google" id="ProtNLM"/>
    </source>
</evidence>
<reference evidence="2" key="1">
    <citation type="journal article" date="2019" name="Int. J. Syst. Evol. Microbiol.">
        <title>The Global Catalogue of Microorganisms (GCM) 10K type strain sequencing project: providing services to taxonomists for standard genome sequencing and annotation.</title>
        <authorList>
            <consortium name="The Broad Institute Genomics Platform"/>
            <consortium name="The Broad Institute Genome Sequencing Center for Infectious Disease"/>
            <person name="Wu L."/>
            <person name="Ma J."/>
        </authorList>
    </citation>
    <scope>NUCLEOTIDE SEQUENCE [LARGE SCALE GENOMIC DNA]</scope>
    <source>
        <strain evidence="2">JCM 4737</strain>
    </source>
</reference>
<name>A0ABQ3DMG1_9ACTN</name>
<proteinExistence type="predicted"/>
<organism evidence="1 2">
    <name type="scientific">Streptomyces chryseus</name>
    <dbReference type="NCBI Taxonomy" id="68186"/>
    <lineage>
        <taxon>Bacteria</taxon>
        <taxon>Bacillati</taxon>
        <taxon>Actinomycetota</taxon>
        <taxon>Actinomycetes</taxon>
        <taxon>Kitasatosporales</taxon>
        <taxon>Streptomycetaceae</taxon>
        <taxon>Streptomyces</taxon>
    </lineage>
</organism>
<dbReference type="Pfam" id="PF04134">
    <property type="entry name" value="DCC1-like"/>
    <property type="match status" value="1"/>
</dbReference>
<dbReference type="EMBL" id="BMVO01000007">
    <property type="protein sequence ID" value="GHB03085.1"/>
    <property type="molecule type" value="Genomic_DNA"/>
</dbReference>
<dbReference type="Proteomes" id="UP000599437">
    <property type="component" value="Unassembled WGS sequence"/>
</dbReference>